<name>A0A7W9II95_9ACTN</name>
<keyword evidence="1" id="KW-0812">Transmembrane</keyword>
<feature type="transmembrane region" description="Helical" evidence="1">
    <location>
        <begin position="54"/>
        <end position="79"/>
    </location>
</feature>
<dbReference type="InterPro" id="IPR045382">
    <property type="entry name" value="DUF6529"/>
</dbReference>
<feature type="transmembrane region" description="Helical" evidence="1">
    <location>
        <begin position="125"/>
        <end position="145"/>
    </location>
</feature>
<dbReference type="Proteomes" id="UP000540685">
    <property type="component" value="Unassembled WGS sequence"/>
</dbReference>
<dbReference type="EMBL" id="JACHMP010000001">
    <property type="protein sequence ID" value="MBB5821212.1"/>
    <property type="molecule type" value="Genomic_DNA"/>
</dbReference>
<evidence type="ECO:0000256" key="1">
    <source>
        <dbReference type="SAM" id="Phobius"/>
    </source>
</evidence>
<dbReference type="RefSeq" id="WP_184545032.1">
    <property type="nucleotide sequence ID" value="NZ_JACHMP010000001.1"/>
</dbReference>
<accession>A0A7W9II95</accession>
<keyword evidence="1" id="KW-1133">Transmembrane helix</keyword>
<feature type="transmembrane region" description="Helical" evidence="1">
    <location>
        <begin position="100"/>
        <end position="119"/>
    </location>
</feature>
<sequence>MGDTQAAPVPRQNLAPLLVPLVVGGLVAVGLGVYGRVHTPTGYAVGPAGFSGPLAMKTWLTTGAFLLALVQVFSALVMWGQITWDVPWIATAHRWSGRAAFLLTVPVAFHCLYALGTQFDVPRVMAHSLLGCFFYGVFVAKMLALPRRGLPGWTLPLLGGLAFTALAGLWLTSSLWFFTTIGVTL</sequence>
<gene>
    <name evidence="2" type="ORF">F4562_004274</name>
</gene>
<comment type="caution">
    <text evidence="2">The sequence shown here is derived from an EMBL/GenBank/DDBJ whole genome shotgun (WGS) entry which is preliminary data.</text>
</comment>
<keyword evidence="1" id="KW-0472">Membrane</keyword>
<reference evidence="2 3" key="1">
    <citation type="submission" date="2020-08" db="EMBL/GenBank/DDBJ databases">
        <title>Sequencing the genomes of 1000 actinobacteria strains.</title>
        <authorList>
            <person name="Klenk H.-P."/>
        </authorList>
    </citation>
    <scope>NUCLEOTIDE SEQUENCE [LARGE SCALE GENOMIC DNA]</scope>
    <source>
        <strain evidence="2 3">DSM 46887</strain>
    </source>
</reference>
<evidence type="ECO:0000313" key="2">
    <source>
        <dbReference type="EMBL" id="MBB5821212.1"/>
    </source>
</evidence>
<evidence type="ECO:0000313" key="3">
    <source>
        <dbReference type="Proteomes" id="UP000540685"/>
    </source>
</evidence>
<feature type="transmembrane region" description="Helical" evidence="1">
    <location>
        <begin position="14"/>
        <end position="34"/>
    </location>
</feature>
<dbReference type="Pfam" id="PF20139">
    <property type="entry name" value="DUF6529"/>
    <property type="match status" value="1"/>
</dbReference>
<keyword evidence="3" id="KW-1185">Reference proteome</keyword>
<protein>
    <submittedName>
        <fullName evidence="2">Uncharacterized protein</fullName>
    </submittedName>
</protein>
<feature type="transmembrane region" description="Helical" evidence="1">
    <location>
        <begin position="157"/>
        <end position="178"/>
    </location>
</feature>
<dbReference type="AlphaFoldDB" id="A0A7W9II95"/>
<proteinExistence type="predicted"/>
<organism evidence="2 3">
    <name type="scientific">Streptosporangium becharense</name>
    <dbReference type="NCBI Taxonomy" id="1816182"/>
    <lineage>
        <taxon>Bacteria</taxon>
        <taxon>Bacillati</taxon>
        <taxon>Actinomycetota</taxon>
        <taxon>Actinomycetes</taxon>
        <taxon>Streptosporangiales</taxon>
        <taxon>Streptosporangiaceae</taxon>
        <taxon>Streptosporangium</taxon>
    </lineage>
</organism>